<name>A0ABS4QV19_9NOCA</name>
<sequence>MRLRLSHVALFGLAILPVATACTSPSLAESPAVSAAAPGTSAREGAFGNFGTVHPPGSSADAETVLELDVAQETMRCTETSDEQCLQIRRDPNGPWELCYDGIDGFDHDRGYRYHLRVEQSPAENPRAEAPAWRLLEVLDKQRVISATGSPLNNTGLEGPAR</sequence>
<organism evidence="3 4">
    <name type="scientific">Nocardia goodfellowii</name>
    <dbReference type="NCBI Taxonomy" id="882446"/>
    <lineage>
        <taxon>Bacteria</taxon>
        <taxon>Bacillati</taxon>
        <taxon>Actinomycetota</taxon>
        <taxon>Actinomycetes</taxon>
        <taxon>Mycobacteriales</taxon>
        <taxon>Nocardiaceae</taxon>
        <taxon>Nocardia</taxon>
    </lineage>
</organism>
<dbReference type="InterPro" id="IPR025485">
    <property type="entry name" value="DUF4377"/>
</dbReference>
<gene>
    <name evidence="3" type="ORF">BJ987_007357</name>
</gene>
<evidence type="ECO:0000256" key="1">
    <source>
        <dbReference type="SAM" id="SignalP"/>
    </source>
</evidence>
<dbReference type="RefSeq" id="WP_209897577.1">
    <property type="nucleotide sequence ID" value="NZ_JAGGMR010000001.1"/>
</dbReference>
<dbReference type="EMBL" id="JAGGMR010000001">
    <property type="protein sequence ID" value="MBP2194456.1"/>
    <property type="molecule type" value="Genomic_DNA"/>
</dbReference>
<evidence type="ECO:0000313" key="3">
    <source>
        <dbReference type="EMBL" id="MBP2194456.1"/>
    </source>
</evidence>
<reference evidence="3 4" key="1">
    <citation type="submission" date="2021-03" db="EMBL/GenBank/DDBJ databases">
        <title>Sequencing the genomes of 1000 actinobacteria strains.</title>
        <authorList>
            <person name="Klenk H.-P."/>
        </authorList>
    </citation>
    <scope>NUCLEOTIDE SEQUENCE [LARGE SCALE GENOMIC DNA]</scope>
    <source>
        <strain evidence="3 4">DSM 45516</strain>
    </source>
</reference>
<feature type="signal peptide" evidence="1">
    <location>
        <begin position="1"/>
        <end position="21"/>
    </location>
</feature>
<evidence type="ECO:0000259" key="2">
    <source>
        <dbReference type="Pfam" id="PF14302"/>
    </source>
</evidence>
<comment type="caution">
    <text evidence="3">The sequence shown here is derived from an EMBL/GenBank/DDBJ whole genome shotgun (WGS) entry which is preliminary data.</text>
</comment>
<keyword evidence="1" id="KW-0732">Signal</keyword>
<evidence type="ECO:0000313" key="4">
    <source>
        <dbReference type="Proteomes" id="UP001519325"/>
    </source>
</evidence>
<accession>A0ABS4QV19</accession>
<proteinExistence type="predicted"/>
<keyword evidence="4" id="KW-1185">Reference proteome</keyword>
<dbReference type="Pfam" id="PF14302">
    <property type="entry name" value="DUF4377"/>
    <property type="match status" value="1"/>
</dbReference>
<dbReference type="Proteomes" id="UP001519325">
    <property type="component" value="Unassembled WGS sequence"/>
</dbReference>
<dbReference type="PROSITE" id="PS51257">
    <property type="entry name" value="PROKAR_LIPOPROTEIN"/>
    <property type="match status" value="1"/>
</dbReference>
<protein>
    <recommendedName>
        <fullName evidence="2">DUF4377 domain-containing protein</fullName>
    </recommendedName>
</protein>
<feature type="domain" description="DUF4377" evidence="2">
    <location>
        <begin position="70"/>
        <end position="141"/>
    </location>
</feature>
<feature type="chain" id="PRO_5046623395" description="DUF4377 domain-containing protein" evidence="1">
    <location>
        <begin position="22"/>
        <end position="162"/>
    </location>
</feature>